<dbReference type="RefSeq" id="XP_001581067.1">
    <property type="nucleotide sequence ID" value="XM_001581017.1"/>
</dbReference>
<dbReference type="KEGG" id="tva:75648841"/>
<dbReference type="InterPro" id="IPR026906">
    <property type="entry name" value="LRR_5"/>
</dbReference>
<dbReference type="InterPro" id="IPR053139">
    <property type="entry name" value="Surface_bspA-like"/>
</dbReference>
<dbReference type="Proteomes" id="UP000001542">
    <property type="component" value="Unassembled WGS sequence"/>
</dbReference>
<dbReference type="InParanoid" id="A2DHN3"/>
<keyword evidence="2" id="KW-1185">Reference proteome</keyword>
<proteinExistence type="predicted"/>
<dbReference type="PANTHER" id="PTHR45661:SF3">
    <property type="entry name" value="IG-LIKE DOMAIN-CONTAINING PROTEIN"/>
    <property type="match status" value="1"/>
</dbReference>
<dbReference type="Pfam" id="PF13306">
    <property type="entry name" value="LRR_5"/>
    <property type="match status" value="2"/>
</dbReference>
<dbReference type="SUPFAM" id="SSF52058">
    <property type="entry name" value="L domain-like"/>
    <property type="match status" value="1"/>
</dbReference>
<dbReference type="AlphaFoldDB" id="A2DHN3"/>
<dbReference type="Gene3D" id="3.80.10.10">
    <property type="entry name" value="Ribonuclease Inhibitor"/>
    <property type="match status" value="1"/>
</dbReference>
<evidence type="ECO:0000313" key="1">
    <source>
        <dbReference type="EMBL" id="EAY20081.1"/>
    </source>
</evidence>
<name>A2DHN3_TRIV3</name>
<evidence type="ECO:0008006" key="3">
    <source>
        <dbReference type="Google" id="ProtNLM"/>
    </source>
</evidence>
<dbReference type="PANTHER" id="PTHR45661">
    <property type="entry name" value="SURFACE ANTIGEN"/>
    <property type="match status" value="1"/>
</dbReference>
<protein>
    <recommendedName>
        <fullName evidence="3">Surface antigen BspA-like</fullName>
    </recommendedName>
</protein>
<reference evidence="1" key="1">
    <citation type="submission" date="2006-10" db="EMBL/GenBank/DDBJ databases">
        <authorList>
            <person name="Amadeo P."/>
            <person name="Zhao Q."/>
            <person name="Wortman J."/>
            <person name="Fraser-Liggett C."/>
            <person name="Carlton J."/>
        </authorList>
    </citation>
    <scope>NUCLEOTIDE SEQUENCE</scope>
    <source>
        <strain evidence="1">G3</strain>
    </source>
</reference>
<evidence type="ECO:0000313" key="2">
    <source>
        <dbReference type="Proteomes" id="UP000001542"/>
    </source>
</evidence>
<dbReference type="VEuPathDB" id="TrichDB:TVAGG3_0302890"/>
<accession>A2DHN3</accession>
<reference evidence="1" key="2">
    <citation type="journal article" date="2007" name="Science">
        <title>Draft genome sequence of the sexually transmitted pathogen Trichomonas vaginalis.</title>
        <authorList>
            <person name="Carlton J.M."/>
            <person name="Hirt R.P."/>
            <person name="Silva J.C."/>
            <person name="Delcher A.L."/>
            <person name="Schatz M."/>
            <person name="Zhao Q."/>
            <person name="Wortman J.R."/>
            <person name="Bidwell S.L."/>
            <person name="Alsmark U.C.M."/>
            <person name="Besteiro S."/>
            <person name="Sicheritz-Ponten T."/>
            <person name="Noel C.J."/>
            <person name="Dacks J.B."/>
            <person name="Foster P.G."/>
            <person name="Simillion C."/>
            <person name="Van de Peer Y."/>
            <person name="Miranda-Saavedra D."/>
            <person name="Barton G.J."/>
            <person name="Westrop G.D."/>
            <person name="Mueller S."/>
            <person name="Dessi D."/>
            <person name="Fiori P.L."/>
            <person name="Ren Q."/>
            <person name="Paulsen I."/>
            <person name="Zhang H."/>
            <person name="Bastida-Corcuera F.D."/>
            <person name="Simoes-Barbosa A."/>
            <person name="Brown M.T."/>
            <person name="Hayes R.D."/>
            <person name="Mukherjee M."/>
            <person name="Okumura C.Y."/>
            <person name="Schneider R."/>
            <person name="Smith A.J."/>
            <person name="Vanacova S."/>
            <person name="Villalvazo M."/>
            <person name="Haas B.J."/>
            <person name="Pertea M."/>
            <person name="Feldblyum T.V."/>
            <person name="Utterback T.R."/>
            <person name="Shu C.L."/>
            <person name="Osoegawa K."/>
            <person name="de Jong P.J."/>
            <person name="Hrdy I."/>
            <person name="Horvathova L."/>
            <person name="Zubacova Z."/>
            <person name="Dolezal P."/>
            <person name="Malik S.B."/>
            <person name="Logsdon J.M. Jr."/>
            <person name="Henze K."/>
            <person name="Gupta A."/>
            <person name="Wang C.C."/>
            <person name="Dunne R.L."/>
            <person name="Upcroft J.A."/>
            <person name="Upcroft P."/>
            <person name="White O."/>
            <person name="Salzberg S.L."/>
            <person name="Tang P."/>
            <person name="Chiu C.-H."/>
            <person name="Lee Y.-S."/>
            <person name="Embley T.M."/>
            <person name="Coombs G.H."/>
            <person name="Mottram J.C."/>
            <person name="Tachezy J."/>
            <person name="Fraser-Liggett C.M."/>
            <person name="Johnson P.J."/>
        </authorList>
    </citation>
    <scope>NUCLEOTIDE SEQUENCE [LARGE SCALE GENOMIC DNA]</scope>
    <source>
        <strain evidence="1">G3</strain>
    </source>
</reference>
<gene>
    <name evidence="1" type="ORF">TVAG_365890</name>
</gene>
<dbReference type="VEuPathDB" id="TrichDB:TVAG_052890"/>
<organism evidence="1 2">
    <name type="scientific">Trichomonas vaginalis (strain ATCC PRA-98 / G3)</name>
    <dbReference type="NCBI Taxonomy" id="412133"/>
    <lineage>
        <taxon>Eukaryota</taxon>
        <taxon>Metamonada</taxon>
        <taxon>Parabasalia</taxon>
        <taxon>Trichomonadida</taxon>
        <taxon>Trichomonadidae</taxon>
        <taxon>Trichomonas</taxon>
    </lineage>
</organism>
<dbReference type="STRING" id="5722.A2DHN3"/>
<dbReference type="EMBL" id="DS113201">
    <property type="protein sequence ID" value="EAY20081.1"/>
    <property type="molecule type" value="Genomic_DNA"/>
</dbReference>
<sequence>MGDAFSGSAIETITFENDSTLESVDIGTFSWTSHLRNITLPDSVKEIKENAFAYANISEFVVPKETISISPFAFNHCRSLSKFIIPANCFLQELGLFIFEGCTSLETFECNESLYFTVENYALFNKNKTSLVCFPPASECKFFYVPISIERISAGAFYCCKNIVNILIPDKSVKVIERYVFSNCTSLSHINIPCSVVRVETHAFSNCFKLQCGVNIDNNNETFISELFNISLLPKSSITECNLITCRKTHHYRYFLHFSLFSLSESIYLGFDIK</sequence>
<dbReference type="InterPro" id="IPR032675">
    <property type="entry name" value="LRR_dom_sf"/>
</dbReference>